<dbReference type="EMBL" id="JBBNAE010000009">
    <property type="protein sequence ID" value="KAK9096746.1"/>
    <property type="molecule type" value="Genomic_DNA"/>
</dbReference>
<dbReference type="AlphaFoldDB" id="A0AAP0EP13"/>
<name>A0AAP0EP13_9MAGN</name>
<evidence type="ECO:0000313" key="3">
    <source>
        <dbReference type="Proteomes" id="UP001417504"/>
    </source>
</evidence>
<proteinExistence type="predicted"/>
<evidence type="ECO:0000256" key="1">
    <source>
        <dbReference type="SAM" id="MobiDB-lite"/>
    </source>
</evidence>
<keyword evidence="3" id="KW-1185">Reference proteome</keyword>
<protein>
    <submittedName>
        <fullName evidence="2">Uncharacterized protein</fullName>
    </submittedName>
</protein>
<comment type="caution">
    <text evidence="2">The sequence shown here is derived from an EMBL/GenBank/DDBJ whole genome shotgun (WGS) entry which is preliminary data.</text>
</comment>
<gene>
    <name evidence="2" type="ORF">Sjap_022243</name>
</gene>
<organism evidence="2 3">
    <name type="scientific">Stephania japonica</name>
    <dbReference type="NCBI Taxonomy" id="461633"/>
    <lineage>
        <taxon>Eukaryota</taxon>
        <taxon>Viridiplantae</taxon>
        <taxon>Streptophyta</taxon>
        <taxon>Embryophyta</taxon>
        <taxon>Tracheophyta</taxon>
        <taxon>Spermatophyta</taxon>
        <taxon>Magnoliopsida</taxon>
        <taxon>Ranunculales</taxon>
        <taxon>Menispermaceae</taxon>
        <taxon>Menispermoideae</taxon>
        <taxon>Cissampelideae</taxon>
        <taxon>Stephania</taxon>
    </lineage>
</organism>
<sequence length="169" mass="20355">MQNLEDDWVEVKHRYHRSERDDREQEAWRLRQVETLTIQLVKGCKWPCFNIVKKWCIMGAHQWVRRNFRGDMGMLIFQTLENHAGKLLCIWMVGNRGWDTILVPKDDGQGWSTFLNRLVNEEEPMRHPSPERPPPLAGEKRRDDEERIPPRPPQMRREVEERSPHLKRI</sequence>
<feature type="region of interest" description="Disordered" evidence="1">
    <location>
        <begin position="122"/>
        <end position="169"/>
    </location>
</feature>
<evidence type="ECO:0000313" key="2">
    <source>
        <dbReference type="EMBL" id="KAK9096746.1"/>
    </source>
</evidence>
<reference evidence="2 3" key="1">
    <citation type="submission" date="2024-01" db="EMBL/GenBank/DDBJ databases">
        <title>Genome assemblies of Stephania.</title>
        <authorList>
            <person name="Yang L."/>
        </authorList>
    </citation>
    <scope>NUCLEOTIDE SEQUENCE [LARGE SCALE GENOMIC DNA]</scope>
    <source>
        <strain evidence="2">QJT</strain>
        <tissue evidence="2">Leaf</tissue>
    </source>
</reference>
<dbReference type="Proteomes" id="UP001417504">
    <property type="component" value="Unassembled WGS sequence"/>
</dbReference>
<accession>A0AAP0EP13</accession>
<feature type="compositionally biased region" description="Basic and acidic residues" evidence="1">
    <location>
        <begin position="138"/>
        <end position="169"/>
    </location>
</feature>